<keyword evidence="10" id="KW-0812">Transmembrane</keyword>
<evidence type="ECO:0000256" key="5">
    <source>
        <dbReference type="ARBA" id="ARBA00022741"/>
    </source>
</evidence>
<dbReference type="InterPro" id="IPR003661">
    <property type="entry name" value="HisK_dim/P_dom"/>
</dbReference>
<dbReference type="EC" id="2.7.13.3" evidence="2"/>
<evidence type="ECO:0000256" key="7">
    <source>
        <dbReference type="ARBA" id="ARBA00022840"/>
    </source>
</evidence>
<keyword evidence="6 12" id="KW-0418">Kinase</keyword>
<keyword evidence="10" id="KW-1133">Transmembrane helix</keyword>
<keyword evidence="10" id="KW-0472">Membrane</keyword>
<dbReference type="STRING" id="479434.Sthe_2031"/>
<reference evidence="12 13" key="2">
    <citation type="journal article" date="2010" name="Stand. Genomic Sci.">
        <title>Complete genome sequence of Desulfohalobium retbaense type strain (HR(100)).</title>
        <authorList>
            <person name="Spring S."/>
            <person name="Nolan M."/>
            <person name="Lapidus A."/>
            <person name="Glavina Del Rio T."/>
            <person name="Copeland A."/>
            <person name="Tice H."/>
            <person name="Cheng J.F."/>
            <person name="Lucas S."/>
            <person name="Land M."/>
            <person name="Chen F."/>
            <person name="Bruce D."/>
            <person name="Goodwin L."/>
            <person name="Pitluck S."/>
            <person name="Ivanova N."/>
            <person name="Mavromatis K."/>
            <person name="Mikhailova N."/>
            <person name="Pati A."/>
            <person name="Chen A."/>
            <person name="Palaniappan K."/>
            <person name="Hauser L."/>
            <person name="Chang Y.J."/>
            <person name="Jeffries C.D."/>
            <person name="Munk C."/>
            <person name="Kiss H."/>
            <person name="Chain P."/>
            <person name="Han C."/>
            <person name="Brettin T."/>
            <person name="Detter J.C."/>
            <person name="Schuler E."/>
            <person name="Goker M."/>
            <person name="Rohde M."/>
            <person name="Bristow J."/>
            <person name="Eisen J.A."/>
            <person name="Markowitz V."/>
            <person name="Hugenholtz P."/>
            <person name="Kyrpides N.C."/>
            <person name="Klenk H.P."/>
        </authorList>
    </citation>
    <scope>NUCLEOTIDE SEQUENCE [LARGE SCALE GENOMIC DNA]</scope>
    <source>
        <strain evidence="13">ATCC 49802 / DSM 20745 / S 6022</strain>
    </source>
</reference>
<dbReference type="InterPro" id="IPR005467">
    <property type="entry name" value="His_kinase_dom"/>
</dbReference>
<sequence>MDIGPGERARVAGSEPRGAAWDTSVPAGDAASQRRSVSPWLIGALAIASLLVALALDLTLMPQGRVVSLLYALPILVVARWLTPRAVGVIGAAALCVGVISGAVQGLPVAVWITDVLGLLLIVGAAVLLARQRVAMLHDARVIEEGNRRLTDAQQQLQVFIAAVTHELRQPLTTIVGYAQGLQRRIEPDLAEQDRRALEAIIEAVWRTRRITTDLHDAARLGVGEFKLQPAPVDLVAVVREVVEAQLVSGGQHRLHLDAPEQLTGCWDRERIAQVVANLIDNAVKYSPDGGEVRASLREEAGSAILTISDQGPGLSDDQQTRLFQPFSRVGETTLVGSGLGLFIAKGIVESHGGRIWVDSEPNRGSTFTVRLPLRSADCQPAG</sequence>
<dbReference type="FunCoup" id="D1C5Q9">
    <property type="interactions" value="216"/>
</dbReference>
<comment type="catalytic activity">
    <reaction evidence="1">
        <text>ATP + protein L-histidine = ADP + protein N-phospho-L-histidine.</text>
        <dbReference type="EC" id="2.7.13.3"/>
    </reaction>
</comment>
<keyword evidence="4" id="KW-0808">Transferase</keyword>
<evidence type="ECO:0000256" key="1">
    <source>
        <dbReference type="ARBA" id="ARBA00000085"/>
    </source>
</evidence>
<dbReference type="Pfam" id="PF00512">
    <property type="entry name" value="HisKA"/>
    <property type="match status" value="1"/>
</dbReference>
<dbReference type="InterPro" id="IPR004358">
    <property type="entry name" value="Sig_transdc_His_kin-like_C"/>
</dbReference>
<gene>
    <name evidence="12" type="ordered locus">Sthe_2031</name>
</gene>
<evidence type="ECO:0000313" key="13">
    <source>
        <dbReference type="Proteomes" id="UP000002027"/>
    </source>
</evidence>
<dbReference type="PANTHER" id="PTHR42878">
    <property type="entry name" value="TWO-COMPONENT HISTIDINE KINASE"/>
    <property type="match status" value="1"/>
</dbReference>
<evidence type="ECO:0000256" key="3">
    <source>
        <dbReference type="ARBA" id="ARBA00022553"/>
    </source>
</evidence>
<evidence type="ECO:0000313" key="12">
    <source>
        <dbReference type="EMBL" id="ACZ39461.1"/>
    </source>
</evidence>
<keyword evidence="5" id="KW-0547">Nucleotide-binding</keyword>
<feature type="region of interest" description="Disordered" evidence="9">
    <location>
        <begin position="1"/>
        <end position="27"/>
    </location>
</feature>
<dbReference type="InterPro" id="IPR036097">
    <property type="entry name" value="HisK_dim/P_sf"/>
</dbReference>
<evidence type="ECO:0000256" key="6">
    <source>
        <dbReference type="ARBA" id="ARBA00022777"/>
    </source>
</evidence>
<reference evidence="13" key="1">
    <citation type="submission" date="2009-11" db="EMBL/GenBank/DDBJ databases">
        <title>The complete chromosome 1 of Sphaerobacter thermophilus DSM 20745.</title>
        <authorList>
            <person name="Lucas S."/>
            <person name="Copeland A."/>
            <person name="Lapidus A."/>
            <person name="Glavina del Rio T."/>
            <person name="Dalin E."/>
            <person name="Tice H."/>
            <person name="Bruce D."/>
            <person name="Goodwin L."/>
            <person name="Pitluck S."/>
            <person name="Kyrpides N."/>
            <person name="Mavromatis K."/>
            <person name="Ivanova N."/>
            <person name="Mikhailova N."/>
            <person name="LaButti K.M."/>
            <person name="Clum A."/>
            <person name="Sun H.I."/>
            <person name="Brettin T."/>
            <person name="Detter J.C."/>
            <person name="Han C."/>
            <person name="Larimer F."/>
            <person name="Land M."/>
            <person name="Hauser L."/>
            <person name="Markowitz V."/>
            <person name="Cheng J.F."/>
            <person name="Hugenholtz P."/>
            <person name="Woyke T."/>
            <person name="Wu D."/>
            <person name="Steenblock K."/>
            <person name="Schneider S."/>
            <person name="Pukall R."/>
            <person name="Goeker M."/>
            <person name="Klenk H.P."/>
            <person name="Eisen J.A."/>
        </authorList>
    </citation>
    <scope>NUCLEOTIDE SEQUENCE [LARGE SCALE GENOMIC DNA]</scope>
    <source>
        <strain evidence="13">ATCC 49802 / DSM 20745 / S 6022</strain>
    </source>
</reference>
<feature type="transmembrane region" description="Helical" evidence="10">
    <location>
        <begin position="110"/>
        <end position="130"/>
    </location>
</feature>
<feature type="transmembrane region" description="Helical" evidence="10">
    <location>
        <begin position="86"/>
        <end position="104"/>
    </location>
</feature>
<dbReference type="PROSITE" id="PS50109">
    <property type="entry name" value="HIS_KIN"/>
    <property type="match status" value="1"/>
</dbReference>
<keyword evidence="8" id="KW-0902">Two-component regulatory system</keyword>
<dbReference type="InterPro" id="IPR003594">
    <property type="entry name" value="HATPase_dom"/>
</dbReference>
<dbReference type="GO" id="GO:0007234">
    <property type="term" value="P:osmosensory signaling via phosphorelay pathway"/>
    <property type="evidence" value="ECO:0007669"/>
    <property type="project" value="TreeGrafter"/>
</dbReference>
<dbReference type="InParanoid" id="D1C5Q9"/>
<evidence type="ECO:0000256" key="2">
    <source>
        <dbReference type="ARBA" id="ARBA00012438"/>
    </source>
</evidence>
<dbReference type="Gene3D" id="3.30.565.10">
    <property type="entry name" value="Histidine kinase-like ATPase, C-terminal domain"/>
    <property type="match status" value="1"/>
</dbReference>
<keyword evidence="13" id="KW-1185">Reference proteome</keyword>
<organism evidence="12 13">
    <name type="scientific">Sphaerobacter thermophilus (strain ATCC 49802 / DSM 20745 / KCCM 41009 / NCIMB 13125 / S 6022)</name>
    <dbReference type="NCBI Taxonomy" id="479434"/>
    <lineage>
        <taxon>Bacteria</taxon>
        <taxon>Pseudomonadati</taxon>
        <taxon>Thermomicrobiota</taxon>
        <taxon>Thermomicrobia</taxon>
        <taxon>Sphaerobacterales</taxon>
        <taxon>Sphaerobacterineae</taxon>
        <taxon>Sphaerobacteraceae</taxon>
        <taxon>Sphaerobacter</taxon>
    </lineage>
</organism>
<dbReference type="GO" id="GO:0030295">
    <property type="term" value="F:protein kinase activator activity"/>
    <property type="evidence" value="ECO:0007669"/>
    <property type="project" value="TreeGrafter"/>
</dbReference>
<dbReference type="CDD" id="cd00082">
    <property type="entry name" value="HisKA"/>
    <property type="match status" value="1"/>
</dbReference>
<proteinExistence type="predicted"/>
<dbReference type="InterPro" id="IPR050351">
    <property type="entry name" value="BphY/WalK/GraS-like"/>
</dbReference>
<accession>D1C5Q9</accession>
<dbReference type="HOGENOM" id="CLU_721423_0_0_0"/>
<dbReference type="CDD" id="cd00075">
    <property type="entry name" value="HATPase"/>
    <property type="match status" value="1"/>
</dbReference>
<dbReference type="FunFam" id="3.30.565.10:FF:000006">
    <property type="entry name" value="Sensor histidine kinase WalK"/>
    <property type="match status" value="1"/>
</dbReference>
<dbReference type="SMART" id="SM00388">
    <property type="entry name" value="HisKA"/>
    <property type="match status" value="1"/>
</dbReference>
<dbReference type="Proteomes" id="UP000002027">
    <property type="component" value="Chromosome 1"/>
</dbReference>
<evidence type="ECO:0000256" key="9">
    <source>
        <dbReference type="SAM" id="MobiDB-lite"/>
    </source>
</evidence>
<dbReference type="EMBL" id="CP001823">
    <property type="protein sequence ID" value="ACZ39461.1"/>
    <property type="molecule type" value="Genomic_DNA"/>
</dbReference>
<dbReference type="eggNOG" id="COG2205">
    <property type="taxonomic scope" value="Bacteria"/>
</dbReference>
<dbReference type="Gene3D" id="1.10.287.130">
    <property type="match status" value="1"/>
</dbReference>
<feature type="compositionally biased region" description="Basic and acidic residues" evidence="9">
    <location>
        <begin position="1"/>
        <end position="10"/>
    </location>
</feature>
<name>D1C5Q9_SPHTD</name>
<dbReference type="PRINTS" id="PR00344">
    <property type="entry name" value="BCTRLSENSOR"/>
</dbReference>
<dbReference type="GO" id="GO:0000156">
    <property type="term" value="F:phosphorelay response regulator activity"/>
    <property type="evidence" value="ECO:0007669"/>
    <property type="project" value="TreeGrafter"/>
</dbReference>
<dbReference type="SUPFAM" id="SSF47384">
    <property type="entry name" value="Homodimeric domain of signal transducing histidine kinase"/>
    <property type="match status" value="1"/>
</dbReference>
<dbReference type="SUPFAM" id="SSF55874">
    <property type="entry name" value="ATPase domain of HSP90 chaperone/DNA topoisomerase II/histidine kinase"/>
    <property type="match status" value="1"/>
</dbReference>
<dbReference type="AlphaFoldDB" id="D1C5Q9"/>
<evidence type="ECO:0000256" key="8">
    <source>
        <dbReference type="ARBA" id="ARBA00023012"/>
    </source>
</evidence>
<feature type="transmembrane region" description="Helical" evidence="10">
    <location>
        <begin position="37"/>
        <end position="56"/>
    </location>
</feature>
<protein>
    <recommendedName>
        <fullName evidence="2">histidine kinase</fullName>
        <ecNumber evidence="2">2.7.13.3</ecNumber>
    </recommendedName>
</protein>
<feature type="domain" description="Histidine kinase" evidence="11">
    <location>
        <begin position="163"/>
        <end position="376"/>
    </location>
</feature>
<evidence type="ECO:0000256" key="10">
    <source>
        <dbReference type="SAM" id="Phobius"/>
    </source>
</evidence>
<dbReference type="Pfam" id="PF02518">
    <property type="entry name" value="HATPase_c"/>
    <property type="match status" value="1"/>
</dbReference>
<keyword evidence="7" id="KW-0067">ATP-binding</keyword>
<dbReference type="SMART" id="SM00387">
    <property type="entry name" value="HATPase_c"/>
    <property type="match status" value="1"/>
</dbReference>
<keyword evidence="3" id="KW-0597">Phosphoprotein</keyword>
<dbReference type="PANTHER" id="PTHR42878:SF7">
    <property type="entry name" value="SENSOR HISTIDINE KINASE GLRK"/>
    <property type="match status" value="1"/>
</dbReference>
<dbReference type="KEGG" id="sti:Sthe_2031"/>
<dbReference type="GO" id="GO:0000155">
    <property type="term" value="F:phosphorelay sensor kinase activity"/>
    <property type="evidence" value="ECO:0007669"/>
    <property type="project" value="InterPro"/>
</dbReference>
<dbReference type="InterPro" id="IPR036890">
    <property type="entry name" value="HATPase_C_sf"/>
</dbReference>
<evidence type="ECO:0000259" key="11">
    <source>
        <dbReference type="PROSITE" id="PS50109"/>
    </source>
</evidence>
<evidence type="ECO:0000256" key="4">
    <source>
        <dbReference type="ARBA" id="ARBA00022679"/>
    </source>
</evidence>
<dbReference type="OrthoDB" id="9757990at2"/>
<dbReference type="GO" id="GO:0005524">
    <property type="term" value="F:ATP binding"/>
    <property type="evidence" value="ECO:0007669"/>
    <property type="project" value="UniProtKB-KW"/>
</dbReference>